<name>A0A2K2CWY0_BRADI</name>
<keyword evidence="4" id="KW-1185">Reference proteome</keyword>
<dbReference type="Gramene" id="PNT66534">
    <property type="protein sequence ID" value="PNT66534"/>
    <property type="gene ID" value="BRADI_3g13743v3"/>
</dbReference>
<organism evidence="2">
    <name type="scientific">Brachypodium distachyon</name>
    <name type="common">Purple false brome</name>
    <name type="synonym">Trachynia distachya</name>
    <dbReference type="NCBI Taxonomy" id="15368"/>
    <lineage>
        <taxon>Eukaryota</taxon>
        <taxon>Viridiplantae</taxon>
        <taxon>Streptophyta</taxon>
        <taxon>Embryophyta</taxon>
        <taxon>Tracheophyta</taxon>
        <taxon>Spermatophyta</taxon>
        <taxon>Magnoliopsida</taxon>
        <taxon>Liliopsida</taxon>
        <taxon>Poales</taxon>
        <taxon>Poaceae</taxon>
        <taxon>BOP clade</taxon>
        <taxon>Pooideae</taxon>
        <taxon>Stipodae</taxon>
        <taxon>Brachypodieae</taxon>
        <taxon>Brachypodium</taxon>
    </lineage>
</organism>
<feature type="compositionally biased region" description="Basic residues" evidence="1">
    <location>
        <begin position="96"/>
        <end position="120"/>
    </location>
</feature>
<dbReference type="InParanoid" id="A0A2K2CWY0"/>
<evidence type="ECO:0000313" key="2">
    <source>
        <dbReference type="EMBL" id="PNT66534.1"/>
    </source>
</evidence>
<gene>
    <name evidence="2" type="ORF">BRADI_3g13743v3</name>
</gene>
<evidence type="ECO:0000313" key="4">
    <source>
        <dbReference type="Proteomes" id="UP000008810"/>
    </source>
</evidence>
<reference evidence="2" key="2">
    <citation type="submission" date="2017-06" db="EMBL/GenBank/DDBJ databases">
        <title>WGS assembly of Brachypodium distachyon.</title>
        <authorList>
            <consortium name="The International Brachypodium Initiative"/>
            <person name="Lucas S."/>
            <person name="Harmon-Smith M."/>
            <person name="Lail K."/>
            <person name="Tice H."/>
            <person name="Grimwood J."/>
            <person name="Bruce D."/>
            <person name="Barry K."/>
            <person name="Shu S."/>
            <person name="Lindquist E."/>
            <person name="Wang M."/>
            <person name="Pitluck S."/>
            <person name="Vogel J.P."/>
            <person name="Garvin D.F."/>
            <person name="Mockler T.C."/>
            <person name="Schmutz J."/>
            <person name="Rokhsar D."/>
            <person name="Bevan M.W."/>
        </authorList>
    </citation>
    <scope>NUCLEOTIDE SEQUENCE</scope>
    <source>
        <strain evidence="2">Bd21</strain>
    </source>
</reference>
<accession>A0A2K2CWY0</accession>
<evidence type="ECO:0000256" key="1">
    <source>
        <dbReference type="SAM" id="MobiDB-lite"/>
    </source>
</evidence>
<reference evidence="2 3" key="1">
    <citation type="journal article" date="2010" name="Nature">
        <title>Genome sequencing and analysis of the model grass Brachypodium distachyon.</title>
        <authorList>
            <consortium name="International Brachypodium Initiative"/>
        </authorList>
    </citation>
    <scope>NUCLEOTIDE SEQUENCE [LARGE SCALE GENOMIC DNA]</scope>
    <source>
        <strain evidence="2 3">Bd21</strain>
    </source>
</reference>
<proteinExistence type="predicted"/>
<evidence type="ECO:0000313" key="3">
    <source>
        <dbReference type="EnsemblPlants" id="PNT66534"/>
    </source>
</evidence>
<feature type="region of interest" description="Disordered" evidence="1">
    <location>
        <begin position="85"/>
        <end position="199"/>
    </location>
</feature>
<protein>
    <submittedName>
        <fullName evidence="2 3">Uncharacterized protein</fullName>
    </submittedName>
</protein>
<dbReference type="EnsemblPlants" id="PNT66534">
    <property type="protein sequence ID" value="PNT66534"/>
    <property type="gene ID" value="BRADI_3g13743v3"/>
</dbReference>
<sequence length="199" mass="21566">MVRKEGAKVLRELGQRVRTMTRLASPNVLAEVHHTRSSSCNGPLGARPATPGSGMAAMPPKGTKTTIPSPEHAFVVNIGADGVLASSSSVPGSTLRLRRQRTPGRSSRRRRGRPGCRRSSRAGSAPPPPSSSSSCRRARRELPSAPCRGSGCRDAILFLKPDDRRRRELLRRTASPSPRVPPAGILLSSPPHLVWRRRR</sequence>
<feature type="region of interest" description="Disordered" evidence="1">
    <location>
        <begin position="34"/>
        <end position="68"/>
    </location>
</feature>
<dbReference type="STRING" id="15368.A0A2K2CWY0"/>
<dbReference type="EMBL" id="CM000882">
    <property type="protein sequence ID" value="PNT66534.1"/>
    <property type="molecule type" value="Genomic_DNA"/>
</dbReference>
<reference evidence="3" key="3">
    <citation type="submission" date="2018-08" db="UniProtKB">
        <authorList>
            <consortium name="EnsemblPlants"/>
        </authorList>
    </citation>
    <scope>IDENTIFICATION</scope>
    <source>
        <strain evidence="3">cv. Bd21</strain>
    </source>
</reference>
<dbReference type="AlphaFoldDB" id="A0A2K2CWY0"/>
<dbReference type="Proteomes" id="UP000008810">
    <property type="component" value="Chromosome 3"/>
</dbReference>